<dbReference type="AlphaFoldDB" id="A0A397IG05"/>
<dbReference type="Proteomes" id="UP000266861">
    <property type="component" value="Unassembled WGS sequence"/>
</dbReference>
<keyword evidence="2" id="KW-1185">Reference proteome</keyword>
<evidence type="ECO:0000313" key="1">
    <source>
        <dbReference type="EMBL" id="RHZ74859.1"/>
    </source>
</evidence>
<sequence>MGLPQKILELWTRCNIYYHLYVSVTYSNCNQMLQLSKLLLKTVTKKVILIHYLCDDIDSRIFQRSGKYFDKGSMENPTKIWKNILMVITRNYKFDENEEYEARSEGSEEE</sequence>
<dbReference type="EMBL" id="PQFF01000204">
    <property type="protein sequence ID" value="RHZ74859.1"/>
    <property type="molecule type" value="Genomic_DNA"/>
</dbReference>
<name>A0A397IG05_9GLOM</name>
<organism evidence="1 2">
    <name type="scientific">Diversispora epigaea</name>
    <dbReference type="NCBI Taxonomy" id="1348612"/>
    <lineage>
        <taxon>Eukaryota</taxon>
        <taxon>Fungi</taxon>
        <taxon>Fungi incertae sedis</taxon>
        <taxon>Mucoromycota</taxon>
        <taxon>Glomeromycotina</taxon>
        <taxon>Glomeromycetes</taxon>
        <taxon>Diversisporales</taxon>
        <taxon>Diversisporaceae</taxon>
        <taxon>Diversispora</taxon>
    </lineage>
</organism>
<gene>
    <name evidence="1" type="ORF">Glove_219g118</name>
</gene>
<protein>
    <submittedName>
        <fullName evidence="1">Uncharacterized protein</fullName>
    </submittedName>
</protein>
<accession>A0A397IG05</accession>
<comment type="caution">
    <text evidence="1">The sequence shown here is derived from an EMBL/GenBank/DDBJ whole genome shotgun (WGS) entry which is preliminary data.</text>
</comment>
<evidence type="ECO:0000313" key="2">
    <source>
        <dbReference type="Proteomes" id="UP000266861"/>
    </source>
</evidence>
<proteinExistence type="predicted"/>
<reference evidence="1 2" key="1">
    <citation type="submission" date="2018-08" db="EMBL/GenBank/DDBJ databases">
        <title>Genome and evolution of the arbuscular mycorrhizal fungus Diversispora epigaea (formerly Glomus versiforme) and its bacterial endosymbionts.</title>
        <authorList>
            <person name="Sun X."/>
            <person name="Fei Z."/>
            <person name="Harrison M."/>
        </authorList>
    </citation>
    <scope>NUCLEOTIDE SEQUENCE [LARGE SCALE GENOMIC DNA]</scope>
    <source>
        <strain evidence="1 2">IT104</strain>
    </source>
</reference>